<reference evidence="3" key="1">
    <citation type="submission" date="2016-06" db="UniProtKB">
        <authorList>
            <consortium name="WormBaseParasite"/>
        </authorList>
    </citation>
    <scope>IDENTIFICATION</scope>
</reference>
<protein>
    <submittedName>
        <fullName evidence="1 3">Uncharacterized protein</fullName>
    </submittedName>
</protein>
<dbReference type="EMBL" id="UZAM01007701">
    <property type="protein sequence ID" value="VDP00870.1"/>
    <property type="molecule type" value="Genomic_DNA"/>
</dbReference>
<proteinExistence type="predicted"/>
<evidence type="ECO:0000313" key="1">
    <source>
        <dbReference type="EMBL" id="VDP00870.1"/>
    </source>
</evidence>
<organism evidence="3">
    <name type="scientific">Soboliphyme baturini</name>
    <dbReference type="NCBI Taxonomy" id="241478"/>
    <lineage>
        <taxon>Eukaryota</taxon>
        <taxon>Metazoa</taxon>
        <taxon>Ecdysozoa</taxon>
        <taxon>Nematoda</taxon>
        <taxon>Enoplea</taxon>
        <taxon>Dorylaimia</taxon>
        <taxon>Dioctophymatida</taxon>
        <taxon>Dioctophymatoidea</taxon>
        <taxon>Soboliphymatidae</taxon>
        <taxon>Soboliphyme</taxon>
    </lineage>
</organism>
<keyword evidence="2" id="KW-1185">Reference proteome</keyword>
<dbReference type="Proteomes" id="UP000270296">
    <property type="component" value="Unassembled WGS sequence"/>
</dbReference>
<sequence length="76" mass="8362">MAAKHGHSGSETVGLKLINCSIPQFRVRCSSDISHGVFDACAQADPLRTLSDVPSKYTSTFAYFFRFVYPSVICID</sequence>
<dbReference type="AlphaFoldDB" id="A0A183IIA0"/>
<name>A0A183IIA0_9BILA</name>
<dbReference type="WBParaSite" id="SBAD_0000349901-mRNA-1">
    <property type="protein sequence ID" value="SBAD_0000349901-mRNA-1"/>
    <property type="gene ID" value="SBAD_0000349901"/>
</dbReference>
<gene>
    <name evidence="1" type="ORF">SBAD_LOCUS3345</name>
</gene>
<reference evidence="1 2" key="2">
    <citation type="submission" date="2018-11" db="EMBL/GenBank/DDBJ databases">
        <authorList>
            <consortium name="Pathogen Informatics"/>
        </authorList>
    </citation>
    <scope>NUCLEOTIDE SEQUENCE [LARGE SCALE GENOMIC DNA]</scope>
</reference>
<evidence type="ECO:0000313" key="3">
    <source>
        <dbReference type="WBParaSite" id="SBAD_0000349901-mRNA-1"/>
    </source>
</evidence>
<accession>A0A183IIA0</accession>
<evidence type="ECO:0000313" key="2">
    <source>
        <dbReference type="Proteomes" id="UP000270296"/>
    </source>
</evidence>